<evidence type="ECO:0000313" key="2">
    <source>
        <dbReference type="EMBL" id="ARU02303.1"/>
    </source>
</evidence>
<dbReference type="Proteomes" id="UP000195273">
    <property type="component" value="Chromosome"/>
</dbReference>
<dbReference type="SUPFAM" id="SSF53850">
    <property type="entry name" value="Periplasmic binding protein-like II"/>
    <property type="match status" value="1"/>
</dbReference>
<protein>
    <submittedName>
        <fullName evidence="2">Spermidine/putrescine-binding periplasmic protein</fullName>
    </submittedName>
</protein>
<dbReference type="InterPro" id="IPR006059">
    <property type="entry name" value="SBP"/>
</dbReference>
<organism evidence="2 3">
    <name type="scientific">Yoonia vestfoldensis</name>
    <dbReference type="NCBI Taxonomy" id="245188"/>
    <lineage>
        <taxon>Bacteria</taxon>
        <taxon>Pseudomonadati</taxon>
        <taxon>Pseudomonadota</taxon>
        <taxon>Alphaproteobacteria</taxon>
        <taxon>Rhodobacterales</taxon>
        <taxon>Paracoccaceae</taxon>
        <taxon>Yoonia</taxon>
    </lineage>
</organism>
<dbReference type="EMBL" id="CP021431">
    <property type="protein sequence ID" value="ARU02303.1"/>
    <property type="molecule type" value="Genomic_DNA"/>
</dbReference>
<name>A0A1Y0EF95_9RHOB</name>
<dbReference type="RefSeq" id="WP_087210052.1">
    <property type="nucleotide sequence ID" value="NZ_CP021431.1"/>
</dbReference>
<dbReference type="GO" id="GO:0030288">
    <property type="term" value="C:outer membrane-bounded periplasmic space"/>
    <property type="evidence" value="ECO:0007669"/>
    <property type="project" value="TreeGrafter"/>
</dbReference>
<dbReference type="InterPro" id="IPR006311">
    <property type="entry name" value="TAT_signal"/>
</dbReference>
<dbReference type="PANTHER" id="PTHR30006">
    <property type="entry name" value="THIAMINE-BINDING PERIPLASMIC PROTEIN-RELATED"/>
    <property type="match status" value="1"/>
</dbReference>
<dbReference type="Gene3D" id="3.40.190.10">
    <property type="entry name" value="Periplasmic binding protein-like II"/>
    <property type="match status" value="2"/>
</dbReference>
<dbReference type="OrthoDB" id="7811527at2"/>
<evidence type="ECO:0000256" key="1">
    <source>
        <dbReference type="ARBA" id="ARBA00022729"/>
    </source>
</evidence>
<accession>A0A1Y0EF95</accession>
<gene>
    <name evidence="2" type="primary">potD</name>
    <name evidence="2" type="ORF">LOKVESSMR4R_03015</name>
</gene>
<dbReference type="GO" id="GO:0030976">
    <property type="term" value="F:thiamine pyrophosphate binding"/>
    <property type="evidence" value="ECO:0007669"/>
    <property type="project" value="TreeGrafter"/>
</dbReference>
<dbReference type="GO" id="GO:0030975">
    <property type="term" value="F:thiamine binding"/>
    <property type="evidence" value="ECO:0007669"/>
    <property type="project" value="TreeGrafter"/>
</dbReference>
<evidence type="ECO:0000313" key="3">
    <source>
        <dbReference type="Proteomes" id="UP000195273"/>
    </source>
</evidence>
<reference evidence="2 3" key="1">
    <citation type="submission" date="2017-05" db="EMBL/GenBank/DDBJ databases">
        <title>Genome Sequence of Loktanella vestfoldensis Strain SMR4r Isolated from a Culture of the Diatom Skeletonema marinoi.</title>
        <authorList>
            <person name="Topel M."/>
            <person name="Pinder M.I.M."/>
            <person name="Johansson O.N."/>
            <person name="Kourtchenko O."/>
            <person name="Godhe A."/>
            <person name="Clarke A.K."/>
        </authorList>
    </citation>
    <scope>NUCLEOTIDE SEQUENCE [LARGE SCALE GENOMIC DNA]</scope>
    <source>
        <strain evidence="2 3">SMR4r</strain>
    </source>
</reference>
<dbReference type="AlphaFoldDB" id="A0A1Y0EF95"/>
<dbReference type="PROSITE" id="PS51318">
    <property type="entry name" value="TAT"/>
    <property type="match status" value="1"/>
</dbReference>
<proteinExistence type="predicted"/>
<dbReference type="KEGG" id="lvs:LOKVESSMR4R_03015"/>
<dbReference type="PANTHER" id="PTHR30006:SF2">
    <property type="entry name" value="ABC TRANSPORTER SUBSTRATE-BINDING PROTEIN"/>
    <property type="match status" value="1"/>
</dbReference>
<dbReference type="Pfam" id="PF13416">
    <property type="entry name" value="SBP_bac_8"/>
    <property type="match status" value="1"/>
</dbReference>
<dbReference type="STRING" id="1122181.GCA_000382265_00117"/>
<keyword evidence="1" id="KW-0732">Signal</keyword>
<sequence>MSRHLMNRRSLLKSGASAGGLALAGSVIGTPLIAQTRSLKVASYGGYFENSFKEHVFPAFTAATGIEIESVTQPNSTDWLVTMQQATAAGTVPTDLSLYARDTMIKASRLGGLISPLDMAAIPDASNLDGYFIFEDGTGPIGVGALSWFSAMVINPNEVSAPASWADFWDSSVYEASLGLSKNYNSQLLDIIAATFFEGEATFATEDGIVALIEKAAELKPNVALWWTAESQMEQSMKNGDVIGGQYYHDVAQLMAADGFPIQSIFPKEGNPQDYGSWCLSSLSDKGAEAAEFINFTSQPSTQALMSRMIGTAPLVDASVTDLTPEEFASVSGSPVIRPAYEAYLDKETFIKESWDRMLAGA</sequence>
<keyword evidence="3" id="KW-1185">Reference proteome</keyword>
<dbReference type="GO" id="GO:0015888">
    <property type="term" value="P:thiamine transport"/>
    <property type="evidence" value="ECO:0007669"/>
    <property type="project" value="TreeGrafter"/>
</dbReference>